<evidence type="ECO:0000313" key="3">
    <source>
        <dbReference type="Proteomes" id="UP000185003"/>
    </source>
</evidence>
<evidence type="ECO:0000256" key="1">
    <source>
        <dbReference type="SAM" id="Phobius"/>
    </source>
</evidence>
<dbReference type="RefSeq" id="WP_074238510.1">
    <property type="nucleotide sequence ID" value="NZ_FSRA01000001.1"/>
</dbReference>
<evidence type="ECO:0000313" key="2">
    <source>
        <dbReference type="EMBL" id="SIN78890.1"/>
    </source>
</evidence>
<keyword evidence="1" id="KW-0472">Membrane</keyword>
<dbReference type="AlphaFoldDB" id="A0A1N6E797"/>
<dbReference type="OrthoDB" id="796083at2"/>
<protein>
    <submittedName>
        <fullName evidence="2">Uncharacterized protein</fullName>
    </submittedName>
</protein>
<organism evidence="2 3">
    <name type="scientific">Chitinophaga niabensis</name>
    <dbReference type="NCBI Taxonomy" id="536979"/>
    <lineage>
        <taxon>Bacteria</taxon>
        <taxon>Pseudomonadati</taxon>
        <taxon>Bacteroidota</taxon>
        <taxon>Chitinophagia</taxon>
        <taxon>Chitinophagales</taxon>
        <taxon>Chitinophagaceae</taxon>
        <taxon>Chitinophaga</taxon>
    </lineage>
</organism>
<name>A0A1N6E797_9BACT</name>
<dbReference type="STRING" id="536979.SAMN04488055_1359"/>
<dbReference type="Proteomes" id="UP000185003">
    <property type="component" value="Unassembled WGS sequence"/>
</dbReference>
<keyword evidence="1" id="KW-1133">Transmembrane helix</keyword>
<reference evidence="2 3" key="1">
    <citation type="submission" date="2016-11" db="EMBL/GenBank/DDBJ databases">
        <authorList>
            <person name="Jaros S."/>
            <person name="Januszkiewicz K."/>
            <person name="Wedrychowicz H."/>
        </authorList>
    </citation>
    <scope>NUCLEOTIDE SEQUENCE [LARGE SCALE GENOMIC DNA]</scope>
    <source>
        <strain evidence="2 3">DSM 24787</strain>
    </source>
</reference>
<keyword evidence="1" id="KW-0812">Transmembrane</keyword>
<gene>
    <name evidence="2" type="ORF">SAMN04488055_1359</name>
</gene>
<dbReference type="EMBL" id="FSRA01000001">
    <property type="protein sequence ID" value="SIN78890.1"/>
    <property type="molecule type" value="Genomic_DNA"/>
</dbReference>
<sequence length="208" mass="24442">MTELPKKQTPHSGRNWKEYLGEAILIVFSVVLALFLTEEINNRKERQQTNEIIKNIQEEVTRNKKAAEEQYHYHLQVLRNIDSALKTPAFLQQIVTNGEFHLNLIADQGVLYRYLNKPAWEVAKSHDILSKIDFSTAALLTRIYDEQDRIMKVEDEIAQVIFDRESRKPTNTRETLLLIRDNYRGWAVDRVPVLLRSYEEAVKDLARY</sequence>
<feature type="transmembrane region" description="Helical" evidence="1">
    <location>
        <begin position="20"/>
        <end position="37"/>
    </location>
</feature>
<proteinExistence type="predicted"/>
<keyword evidence="3" id="KW-1185">Reference proteome</keyword>
<accession>A0A1N6E797</accession>